<dbReference type="Proteomes" id="UP000216311">
    <property type="component" value="Unassembled WGS sequence"/>
</dbReference>
<name>A0A255GLW4_9ACTN</name>
<dbReference type="InterPro" id="IPR045851">
    <property type="entry name" value="AMP-bd_C_sf"/>
</dbReference>
<dbReference type="Pfam" id="PF13193">
    <property type="entry name" value="AMP-binding_C"/>
    <property type="match status" value="1"/>
</dbReference>
<dbReference type="EMBL" id="NMVQ01000047">
    <property type="protein sequence ID" value="OYO16551.1"/>
    <property type="molecule type" value="Genomic_DNA"/>
</dbReference>
<gene>
    <name evidence="6" type="ORF">CGZ93_17450</name>
</gene>
<reference evidence="6 7" key="1">
    <citation type="submission" date="2017-07" db="EMBL/GenBank/DDBJ databases">
        <title>Draft whole genome sequences of clinical Proprionibacteriaceae strains.</title>
        <authorList>
            <person name="Bernier A.-M."/>
            <person name="Bernard K."/>
            <person name="Domingo M.-C."/>
        </authorList>
    </citation>
    <scope>NUCLEOTIDE SEQUENCE [LARGE SCALE GENOMIC DNA]</scope>
    <source>
        <strain evidence="6 7">NML 130396</strain>
    </source>
</reference>
<dbReference type="Gene3D" id="3.30.300.30">
    <property type="match status" value="1"/>
</dbReference>
<dbReference type="PROSITE" id="PS00455">
    <property type="entry name" value="AMP_BINDING"/>
    <property type="match status" value="1"/>
</dbReference>
<dbReference type="Pfam" id="PF00501">
    <property type="entry name" value="AMP-binding"/>
    <property type="match status" value="1"/>
</dbReference>
<keyword evidence="3" id="KW-0472">Membrane</keyword>
<accession>A0A255GLW4</accession>
<dbReference type="InterPro" id="IPR000873">
    <property type="entry name" value="AMP-dep_synth/lig_dom"/>
</dbReference>
<evidence type="ECO:0000256" key="2">
    <source>
        <dbReference type="ARBA" id="ARBA00022598"/>
    </source>
</evidence>
<comment type="similarity">
    <text evidence="1">Belongs to the ATP-dependent AMP-binding enzyme family.</text>
</comment>
<feature type="transmembrane region" description="Helical" evidence="3">
    <location>
        <begin position="214"/>
        <end position="242"/>
    </location>
</feature>
<evidence type="ECO:0000259" key="4">
    <source>
        <dbReference type="Pfam" id="PF00501"/>
    </source>
</evidence>
<dbReference type="PANTHER" id="PTHR43201">
    <property type="entry name" value="ACYL-COA SYNTHETASE"/>
    <property type="match status" value="1"/>
</dbReference>
<protein>
    <submittedName>
        <fullName evidence="6">ATP-dependent acyl-CoA ligase</fullName>
    </submittedName>
</protein>
<dbReference type="GO" id="GO:0031956">
    <property type="term" value="F:medium-chain fatty acid-CoA ligase activity"/>
    <property type="evidence" value="ECO:0007669"/>
    <property type="project" value="TreeGrafter"/>
</dbReference>
<dbReference type="AlphaFoldDB" id="A0A255GLW4"/>
<feature type="domain" description="AMP-dependent synthetase/ligase" evidence="4">
    <location>
        <begin position="27"/>
        <end position="363"/>
    </location>
</feature>
<evidence type="ECO:0000313" key="6">
    <source>
        <dbReference type="EMBL" id="OYO16551.1"/>
    </source>
</evidence>
<sequence>MLPALDLDRERVNPFTGKDLGWLLRLRAATHGDRTFLIWAPHEGAEQEWSLARFAAVAEAAASELDHRGVRPGDRVLVHAGNSPHYLVAWWACVLIGATSITTNTRLTGPEVADQADRAEVCGVITDREHVDLCTEHVRGRWQLVLEDWAPADRDPVGTERAPRLPVEPMREAVVQFTSGTTSRPKGVVLSHANLLWGGQCSAQNLAMTSDDRYLVFLPLFHINAISWCMMAVLWAGASMVLQPRFSASRFWELSLRHHCTLAQMIPFCVKAIGDQPIPEHHYRVWTTGARLHGIEQRFGVTTFCTWGMTETVTHATRSDLGLDSPELSIGMVSPGYELAIVDPETGRPSAPGVNGDLHVRGERGVQLLLRYLDREHDEVSFTEDGWLRTGDTARVGEQGWLWFGDRNADQIKCGGENVSARQVEETVLKALPEFIWQAAVVAQPHPMLGEVPVLFAVLCPAVVADAEEMTRRVDEAVTATLADFKRPRRVYLTDELPSLTLGKVAKSVLRQRANALAEEESRAAGAAG</sequence>
<keyword evidence="2 6" id="KW-0436">Ligase</keyword>
<comment type="caution">
    <text evidence="6">The sequence shown here is derived from an EMBL/GenBank/DDBJ whole genome shotgun (WGS) entry which is preliminary data.</text>
</comment>
<proteinExistence type="inferred from homology"/>
<evidence type="ECO:0000313" key="7">
    <source>
        <dbReference type="Proteomes" id="UP000216311"/>
    </source>
</evidence>
<dbReference type="InterPro" id="IPR025110">
    <property type="entry name" value="AMP-bd_C"/>
</dbReference>
<dbReference type="GO" id="GO:0006631">
    <property type="term" value="P:fatty acid metabolic process"/>
    <property type="evidence" value="ECO:0007669"/>
    <property type="project" value="TreeGrafter"/>
</dbReference>
<keyword evidence="3" id="KW-0812">Transmembrane</keyword>
<feature type="domain" description="AMP-binding enzyme C-terminal" evidence="5">
    <location>
        <begin position="426"/>
        <end position="504"/>
    </location>
</feature>
<evidence type="ECO:0000256" key="3">
    <source>
        <dbReference type="SAM" id="Phobius"/>
    </source>
</evidence>
<keyword evidence="7" id="KW-1185">Reference proteome</keyword>
<dbReference type="InterPro" id="IPR042099">
    <property type="entry name" value="ANL_N_sf"/>
</dbReference>
<keyword evidence="3" id="KW-1133">Transmembrane helix</keyword>
<evidence type="ECO:0000256" key="1">
    <source>
        <dbReference type="ARBA" id="ARBA00006432"/>
    </source>
</evidence>
<dbReference type="OrthoDB" id="9803968at2"/>
<dbReference type="InterPro" id="IPR020845">
    <property type="entry name" value="AMP-binding_CS"/>
</dbReference>
<organism evidence="6 7">
    <name type="scientific">Enemella dayhoffiae</name>
    <dbReference type="NCBI Taxonomy" id="2016507"/>
    <lineage>
        <taxon>Bacteria</taxon>
        <taxon>Bacillati</taxon>
        <taxon>Actinomycetota</taxon>
        <taxon>Actinomycetes</taxon>
        <taxon>Propionibacteriales</taxon>
        <taxon>Propionibacteriaceae</taxon>
        <taxon>Enemella</taxon>
    </lineage>
</organism>
<evidence type="ECO:0000259" key="5">
    <source>
        <dbReference type="Pfam" id="PF13193"/>
    </source>
</evidence>
<dbReference type="Gene3D" id="3.40.50.12780">
    <property type="entry name" value="N-terminal domain of ligase-like"/>
    <property type="match status" value="1"/>
</dbReference>
<dbReference type="RefSeq" id="WP_094365438.1">
    <property type="nucleotide sequence ID" value="NZ_NMVQ01000047.1"/>
</dbReference>
<dbReference type="SUPFAM" id="SSF56801">
    <property type="entry name" value="Acetyl-CoA synthetase-like"/>
    <property type="match status" value="1"/>
</dbReference>
<dbReference type="PANTHER" id="PTHR43201:SF5">
    <property type="entry name" value="MEDIUM-CHAIN ACYL-COA LIGASE ACSF2, MITOCHONDRIAL"/>
    <property type="match status" value="1"/>
</dbReference>